<reference evidence="4 5" key="1">
    <citation type="journal article" date="2019" name="Int. J. Syst. Evol. Microbiol.">
        <title>The Global Catalogue of Microorganisms (GCM) 10K type strain sequencing project: providing services to taxonomists for standard genome sequencing and annotation.</title>
        <authorList>
            <consortium name="The Broad Institute Genomics Platform"/>
            <consortium name="The Broad Institute Genome Sequencing Center for Infectious Disease"/>
            <person name="Wu L."/>
            <person name="Ma J."/>
        </authorList>
    </citation>
    <scope>NUCLEOTIDE SEQUENCE [LARGE SCALE GENOMIC DNA]</scope>
    <source>
        <strain evidence="4 5">JCM 13002</strain>
    </source>
</reference>
<evidence type="ECO:0008006" key="6">
    <source>
        <dbReference type="Google" id="ProtNLM"/>
    </source>
</evidence>
<name>A0ABN1U4W1_9ACTN</name>
<organism evidence="4 5">
    <name type="scientific">Kitasatospora arboriphila</name>
    <dbReference type="NCBI Taxonomy" id="258052"/>
    <lineage>
        <taxon>Bacteria</taxon>
        <taxon>Bacillati</taxon>
        <taxon>Actinomycetota</taxon>
        <taxon>Actinomycetes</taxon>
        <taxon>Kitasatosporales</taxon>
        <taxon>Streptomycetaceae</taxon>
        <taxon>Kitasatospora</taxon>
    </lineage>
</organism>
<feature type="domain" description="Carbamoyltransferase" evidence="2">
    <location>
        <begin position="66"/>
        <end position="138"/>
    </location>
</feature>
<comment type="caution">
    <text evidence="4">The sequence shown here is derived from an EMBL/GenBank/DDBJ whole genome shotgun (WGS) entry which is preliminary data.</text>
</comment>
<evidence type="ECO:0000313" key="5">
    <source>
        <dbReference type="Proteomes" id="UP001499987"/>
    </source>
</evidence>
<dbReference type="InterPro" id="IPR051338">
    <property type="entry name" value="NodU/CmcH_Carbamoyltrnsfr"/>
</dbReference>
<dbReference type="InterPro" id="IPR003696">
    <property type="entry name" value="Carbtransf_dom"/>
</dbReference>
<dbReference type="InterPro" id="IPR043129">
    <property type="entry name" value="ATPase_NBD"/>
</dbReference>
<dbReference type="Proteomes" id="UP001499987">
    <property type="component" value="Unassembled WGS sequence"/>
</dbReference>
<comment type="similarity">
    <text evidence="1">Belongs to the NodU/CmcH family.</text>
</comment>
<dbReference type="EMBL" id="BAAALD010000112">
    <property type="protein sequence ID" value="GAA1119268.1"/>
    <property type="molecule type" value="Genomic_DNA"/>
</dbReference>
<dbReference type="Pfam" id="PF02543">
    <property type="entry name" value="Carbam_trans_N"/>
    <property type="match status" value="1"/>
</dbReference>
<dbReference type="InterPro" id="IPR031730">
    <property type="entry name" value="Carbam_trans_C"/>
</dbReference>
<keyword evidence="5" id="KW-1185">Reference proteome</keyword>
<sequence length="368" mass="40114">MALAAHSTGKWDDAGLFTWEGEQLRCRLPQRHHAKTRAVAEWLTTATGVPHDEGRDPGGQITELHHEVAGLAQSALERALLGLVRRAVDTTGIRTVCLAGGTALNCVANQRIARELDLEGFFVQPAASDVGQALGNALWTWHCVLVQPRSWDMRTAELGRRYSTAEVRGAVGDFGARIRIEPAADLVGDVAARLARGQIIGWYWGGSEYGIRALGHRSILGDPRRPETKVRLDRDIKCREPFRPYAPSVTAEAAPDWFDLVPRELAPGAPTTFMLQATRVRPASRQHIPAVVHVDGSARVHVVRQEANPGYHALLQRFGALTGVPVLLNTSFNAAGNPIVETPADAIAEFLDMGLDALVLDDLLITRR</sequence>
<dbReference type="PANTHER" id="PTHR34847:SF1">
    <property type="entry name" value="NODULATION PROTEIN U"/>
    <property type="match status" value="1"/>
</dbReference>
<dbReference type="SUPFAM" id="SSF53067">
    <property type="entry name" value="Actin-like ATPase domain"/>
    <property type="match status" value="1"/>
</dbReference>
<dbReference type="InterPro" id="IPR038152">
    <property type="entry name" value="Carbam_trans_C_sf"/>
</dbReference>
<dbReference type="PANTHER" id="PTHR34847">
    <property type="entry name" value="NODULATION PROTEIN U"/>
    <property type="match status" value="1"/>
</dbReference>
<accession>A0ABN1U4W1</accession>
<dbReference type="Pfam" id="PF16861">
    <property type="entry name" value="Carbam_trans_C"/>
    <property type="match status" value="1"/>
</dbReference>
<dbReference type="Gene3D" id="3.30.420.40">
    <property type="match status" value="1"/>
</dbReference>
<evidence type="ECO:0000259" key="2">
    <source>
        <dbReference type="Pfam" id="PF02543"/>
    </source>
</evidence>
<evidence type="ECO:0000259" key="3">
    <source>
        <dbReference type="Pfam" id="PF16861"/>
    </source>
</evidence>
<evidence type="ECO:0000313" key="4">
    <source>
        <dbReference type="EMBL" id="GAA1119268.1"/>
    </source>
</evidence>
<proteinExistence type="inferred from homology"/>
<dbReference type="Gene3D" id="3.90.870.20">
    <property type="entry name" value="Carbamoyltransferase, C-terminal domain"/>
    <property type="match status" value="1"/>
</dbReference>
<feature type="domain" description="Carbamoyltransferase C-terminal" evidence="3">
    <location>
        <begin position="191"/>
        <end position="367"/>
    </location>
</feature>
<protein>
    <recommendedName>
        <fullName evidence="6">Carbamoyltransferase</fullName>
    </recommendedName>
</protein>
<gene>
    <name evidence="4" type="ORF">GCM10009663_69010</name>
</gene>
<evidence type="ECO:0000256" key="1">
    <source>
        <dbReference type="ARBA" id="ARBA00006129"/>
    </source>
</evidence>